<keyword evidence="3" id="KW-1185">Reference proteome</keyword>
<keyword evidence="1" id="KW-0175">Coiled coil</keyword>
<feature type="coiled-coil region" evidence="1">
    <location>
        <begin position="78"/>
        <end position="143"/>
    </location>
</feature>
<organism evidence="2 3">
    <name type="scientific">Skermanella aerolata</name>
    <dbReference type="NCBI Taxonomy" id="393310"/>
    <lineage>
        <taxon>Bacteria</taxon>
        <taxon>Pseudomonadati</taxon>
        <taxon>Pseudomonadota</taxon>
        <taxon>Alphaproteobacteria</taxon>
        <taxon>Rhodospirillales</taxon>
        <taxon>Azospirillaceae</taxon>
        <taxon>Skermanella</taxon>
    </lineage>
</organism>
<dbReference type="Gene3D" id="1.20.5.1160">
    <property type="entry name" value="Vasodilator-stimulated phosphoprotein"/>
    <property type="match status" value="1"/>
</dbReference>
<evidence type="ECO:0000313" key="2">
    <source>
        <dbReference type="EMBL" id="GEO43497.1"/>
    </source>
</evidence>
<proteinExistence type="predicted"/>
<comment type="caution">
    <text evidence="2">The sequence shown here is derived from an EMBL/GenBank/DDBJ whole genome shotgun (WGS) entry which is preliminary data.</text>
</comment>
<dbReference type="RefSeq" id="WP_147041298.1">
    <property type="nucleotide sequence ID" value="NZ_BJYZ01000092.1"/>
</dbReference>
<protein>
    <recommendedName>
        <fullName evidence="4">Helix-turn-helix domain-containing protein</fullName>
    </recommendedName>
</protein>
<reference evidence="2 3" key="1">
    <citation type="submission" date="2019-07" db="EMBL/GenBank/DDBJ databases">
        <title>Whole genome shotgun sequence of Skermanella aerolata NBRC 106429.</title>
        <authorList>
            <person name="Hosoyama A."/>
            <person name="Uohara A."/>
            <person name="Ohji S."/>
            <person name="Ichikawa N."/>
        </authorList>
    </citation>
    <scope>NUCLEOTIDE SEQUENCE [LARGE SCALE GENOMIC DNA]</scope>
    <source>
        <strain evidence="2 3">NBRC 106429</strain>
    </source>
</reference>
<name>A0A512E459_9PROT</name>
<accession>A0A512E459</accession>
<evidence type="ECO:0000256" key="1">
    <source>
        <dbReference type="SAM" id="Coils"/>
    </source>
</evidence>
<dbReference type="EMBL" id="BJYZ01000092">
    <property type="protein sequence ID" value="GEO43497.1"/>
    <property type="molecule type" value="Genomic_DNA"/>
</dbReference>
<evidence type="ECO:0000313" key="3">
    <source>
        <dbReference type="Proteomes" id="UP000321523"/>
    </source>
</evidence>
<evidence type="ECO:0008006" key="4">
    <source>
        <dbReference type="Google" id="ProtNLM"/>
    </source>
</evidence>
<gene>
    <name evidence="2" type="ORF">SAE02_76450</name>
</gene>
<dbReference type="AlphaFoldDB" id="A0A512E459"/>
<sequence length="189" mass="21882">MTEDDWCSVNEAARRLKVTPTAIRNRIKRGTLEHRPNGNQGKMVRVPLTAPSTVTPPIPEPLGGTVTLTVPDLYAGEIKALRDLADERLARIERAESRADRLEVEVERVRGELEKERQERQDVEQVRLAAERLQGELETERQHARDMATRIDRLHQERHAEAERHRQEVGSLRAALEDARRPWWRIWGK</sequence>
<dbReference type="Proteomes" id="UP000321523">
    <property type="component" value="Unassembled WGS sequence"/>
</dbReference>